<dbReference type="GO" id="GO:0006508">
    <property type="term" value="P:proteolysis"/>
    <property type="evidence" value="ECO:0007669"/>
    <property type="project" value="UniProtKB-KW"/>
</dbReference>
<evidence type="ECO:0000256" key="4">
    <source>
        <dbReference type="ARBA" id="ARBA00022475"/>
    </source>
</evidence>
<dbReference type="Gene3D" id="3.40.710.10">
    <property type="entry name" value="DD-peptidase/beta-lactamase superfamily"/>
    <property type="match status" value="1"/>
</dbReference>
<dbReference type="GO" id="GO:0008360">
    <property type="term" value="P:regulation of cell shape"/>
    <property type="evidence" value="ECO:0007669"/>
    <property type="project" value="UniProtKB-KW"/>
</dbReference>
<keyword evidence="5" id="KW-0997">Cell inner membrane</keyword>
<feature type="transmembrane region" description="Helical" evidence="14">
    <location>
        <begin position="31"/>
        <end position="52"/>
    </location>
</feature>
<comment type="similarity">
    <text evidence="3">Belongs to the transpeptidase family.</text>
</comment>
<keyword evidence="10" id="KW-0573">Peptidoglycan synthesis</keyword>
<keyword evidence="12 14" id="KW-0472">Membrane</keyword>
<evidence type="ECO:0000256" key="11">
    <source>
        <dbReference type="ARBA" id="ARBA00022989"/>
    </source>
</evidence>
<evidence type="ECO:0000256" key="1">
    <source>
        <dbReference type="ARBA" id="ARBA00004167"/>
    </source>
</evidence>
<dbReference type="InterPro" id="IPR005311">
    <property type="entry name" value="PBP_dimer"/>
</dbReference>
<dbReference type="GO" id="GO:0009002">
    <property type="term" value="F:serine-type D-Ala-D-Ala carboxypeptidase activity"/>
    <property type="evidence" value="ECO:0007669"/>
    <property type="project" value="InterPro"/>
</dbReference>
<evidence type="ECO:0000256" key="5">
    <source>
        <dbReference type="ARBA" id="ARBA00022519"/>
    </source>
</evidence>
<evidence type="ECO:0000313" key="17">
    <source>
        <dbReference type="EMBL" id="HFM99145.1"/>
    </source>
</evidence>
<dbReference type="EMBL" id="DSRU01000227">
    <property type="protein sequence ID" value="HFM99145.1"/>
    <property type="molecule type" value="Genomic_DNA"/>
</dbReference>
<evidence type="ECO:0000256" key="12">
    <source>
        <dbReference type="ARBA" id="ARBA00023136"/>
    </source>
</evidence>
<protein>
    <submittedName>
        <fullName evidence="17">Penicillin-binding protein 2</fullName>
    </submittedName>
</protein>
<dbReference type="AlphaFoldDB" id="A0A7C3KG54"/>
<dbReference type="Pfam" id="PF03717">
    <property type="entry name" value="PBP_dimer"/>
    <property type="match status" value="1"/>
</dbReference>
<keyword evidence="7 14" id="KW-0812">Transmembrane</keyword>
<keyword evidence="9" id="KW-0133">Cell shape</keyword>
<dbReference type="SUPFAM" id="SSF56519">
    <property type="entry name" value="Penicillin binding protein dimerisation domain"/>
    <property type="match status" value="1"/>
</dbReference>
<dbReference type="InterPro" id="IPR036138">
    <property type="entry name" value="PBP_dimer_sf"/>
</dbReference>
<dbReference type="GO" id="GO:0009252">
    <property type="term" value="P:peptidoglycan biosynthetic process"/>
    <property type="evidence" value="ECO:0007669"/>
    <property type="project" value="UniProtKB-KW"/>
</dbReference>
<feature type="domain" description="Penicillin-binding protein transpeptidase" evidence="15">
    <location>
        <begin position="279"/>
        <end position="590"/>
    </location>
</feature>
<evidence type="ECO:0000256" key="3">
    <source>
        <dbReference type="ARBA" id="ARBA00007171"/>
    </source>
</evidence>
<keyword evidence="13" id="KW-0961">Cell wall biogenesis/degradation</keyword>
<evidence type="ECO:0000256" key="10">
    <source>
        <dbReference type="ARBA" id="ARBA00022984"/>
    </source>
</evidence>
<reference evidence="17" key="1">
    <citation type="journal article" date="2020" name="mSystems">
        <title>Genome- and Community-Level Interaction Insights into Carbon Utilization and Element Cycling Functions of Hydrothermarchaeota in Hydrothermal Sediment.</title>
        <authorList>
            <person name="Zhou Z."/>
            <person name="Liu Y."/>
            <person name="Xu W."/>
            <person name="Pan J."/>
            <person name="Luo Z.H."/>
            <person name="Li M."/>
        </authorList>
    </citation>
    <scope>NUCLEOTIDE SEQUENCE [LARGE SCALE GENOMIC DNA]</scope>
    <source>
        <strain evidence="17">SpSt-418</strain>
    </source>
</reference>
<keyword evidence="6" id="KW-0645">Protease</keyword>
<dbReference type="GO" id="GO:0071972">
    <property type="term" value="F:peptidoglycan L,D-transpeptidase activity"/>
    <property type="evidence" value="ECO:0007669"/>
    <property type="project" value="TreeGrafter"/>
</dbReference>
<name>A0A7C3KG54_9CYAN</name>
<keyword evidence="11 14" id="KW-1133">Transmembrane helix</keyword>
<dbReference type="PANTHER" id="PTHR30627">
    <property type="entry name" value="PEPTIDOGLYCAN D,D-TRANSPEPTIDASE"/>
    <property type="match status" value="1"/>
</dbReference>
<comment type="subcellular location">
    <subcellularLocation>
        <location evidence="2">Cell membrane</location>
    </subcellularLocation>
    <subcellularLocation>
        <location evidence="1">Membrane</location>
        <topology evidence="1">Single-pass membrane protein</topology>
    </subcellularLocation>
</comment>
<evidence type="ECO:0000256" key="13">
    <source>
        <dbReference type="ARBA" id="ARBA00023316"/>
    </source>
</evidence>
<evidence type="ECO:0000256" key="6">
    <source>
        <dbReference type="ARBA" id="ARBA00022670"/>
    </source>
</evidence>
<evidence type="ECO:0000259" key="15">
    <source>
        <dbReference type="Pfam" id="PF00905"/>
    </source>
</evidence>
<evidence type="ECO:0000259" key="16">
    <source>
        <dbReference type="Pfam" id="PF03717"/>
    </source>
</evidence>
<accession>A0A7C3KG54</accession>
<keyword evidence="4" id="KW-1003">Cell membrane</keyword>
<gene>
    <name evidence="17" type="primary">mrdA</name>
    <name evidence="17" type="ORF">ENR64_15575</name>
</gene>
<sequence>MTLTHPPSSKSSSSGFNFPNSSRSVGRSFQAVILMGIVSALLVGGIGTRLAYLQLIEGESNRQLADSNRIRLIPKQPERGKILDRNGRILAGNRLSHSVFLWPLARKKTDWQETTKRLSEILKIPQADIQKRLEQAGYGSPELLRIARGITPAQVTALAEYGSQMSGVVVDAEAVRYYPNGDLAAHLIGYTGEMSDEQLSRRKKDGYRLGDVIGQMGVEMSFESLLRGEWGGQQVEVDGTGQVVRVLGRKQTQAGRDVTLTIDIDLQKAAEKALGNRNGAVVAIDPNNGAVLAMVSRPAFDPNLFSTRITEAQWKRLQEADHPFVNRAIQAFQPASTFKIVTTVAAIESGKFSPDTVLPTYPFMRIGGREFNDWNRAGFGPLSFAGAMAMSSDTFFYQIGMGIGGETLIDWTRRFGFGSKTGIELDVEESPGLVPDDAWKQKEIGQEWFVGDTVNMSIGQGFLLTTPLQVAVMFAVPANGGYRVKPHLLKDNEVSKSWRDSLNLRPETIEILQKGLRGVVTYGTGKAVASQKAEIAGKSGTSEDVGGGSDTWFGAYAPNDKPEIIVVAFGEKTGGGGGSVMAPIVRQVLEAYFQTRNQPLQLDGATSGNNSTQTNF</sequence>
<evidence type="ECO:0000256" key="7">
    <source>
        <dbReference type="ARBA" id="ARBA00022692"/>
    </source>
</evidence>
<evidence type="ECO:0000256" key="9">
    <source>
        <dbReference type="ARBA" id="ARBA00022960"/>
    </source>
</evidence>
<organism evidence="17">
    <name type="scientific">Oscillatoriales cyanobacterium SpSt-418</name>
    <dbReference type="NCBI Taxonomy" id="2282169"/>
    <lineage>
        <taxon>Bacteria</taxon>
        <taxon>Bacillati</taxon>
        <taxon>Cyanobacteriota</taxon>
        <taxon>Cyanophyceae</taxon>
        <taxon>Oscillatoriophycideae</taxon>
        <taxon>Oscillatoriales</taxon>
    </lineage>
</organism>
<dbReference type="Pfam" id="PF00905">
    <property type="entry name" value="Transpeptidase"/>
    <property type="match status" value="1"/>
</dbReference>
<dbReference type="InterPro" id="IPR050515">
    <property type="entry name" value="Beta-lactam/transpept"/>
</dbReference>
<dbReference type="InterPro" id="IPR012338">
    <property type="entry name" value="Beta-lactam/transpept-like"/>
</dbReference>
<dbReference type="GO" id="GO:0071555">
    <property type="term" value="P:cell wall organization"/>
    <property type="evidence" value="ECO:0007669"/>
    <property type="project" value="UniProtKB-KW"/>
</dbReference>
<dbReference type="InterPro" id="IPR001460">
    <property type="entry name" value="PCN-bd_Tpept"/>
</dbReference>
<feature type="domain" description="Penicillin-binding protein dimerisation" evidence="16">
    <location>
        <begin position="75"/>
        <end position="246"/>
    </location>
</feature>
<dbReference type="SUPFAM" id="SSF56601">
    <property type="entry name" value="beta-lactamase/transpeptidase-like"/>
    <property type="match status" value="1"/>
</dbReference>
<dbReference type="Gene3D" id="3.30.1390.30">
    <property type="entry name" value="Penicillin-binding protein 2a, domain 3"/>
    <property type="match status" value="1"/>
</dbReference>
<dbReference type="NCBIfam" id="TIGR03423">
    <property type="entry name" value="pbp2_mrdA"/>
    <property type="match status" value="1"/>
</dbReference>
<dbReference type="InterPro" id="IPR017790">
    <property type="entry name" value="Penicillin-binding_protein_2"/>
</dbReference>
<proteinExistence type="inferred from homology"/>
<evidence type="ECO:0000256" key="2">
    <source>
        <dbReference type="ARBA" id="ARBA00004236"/>
    </source>
</evidence>
<evidence type="ECO:0000256" key="8">
    <source>
        <dbReference type="ARBA" id="ARBA00022801"/>
    </source>
</evidence>
<keyword evidence="8" id="KW-0378">Hydrolase</keyword>
<dbReference type="GO" id="GO:0008658">
    <property type="term" value="F:penicillin binding"/>
    <property type="evidence" value="ECO:0007669"/>
    <property type="project" value="InterPro"/>
</dbReference>
<dbReference type="PANTHER" id="PTHR30627:SF2">
    <property type="entry name" value="PEPTIDOGLYCAN D,D-TRANSPEPTIDASE MRDA"/>
    <property type="match status" value="1"/>
</dbReference>
<dbReference type="Gene3D" id="3.90.1310.10">
    <property type="entry name" value="Penicillin-binding protein 2a (Domain 2)"/>
    <property type="match status" value="1"/>
</dbReference>
<comment type="caution">
    <text evidence="17">The sequence shown here is derived from an EMBL/GenBank/DDBJ whole genome shotgun (WGS) entry which is preliminary data.</text>
</comment>
<evidence type="ECO:0000256" key="14">
    <source>
        <dbReference type="SAM" id="Phobius"/>
    </source>
</evidence>
<dbReference type="GO" id="GO:0005886">
    <property type="term" value="C:plasma membrane"/>
    <property type="evidence" value="ECO:0007669"/>
    <property type="project" value="UniProtKB-SubCell"/>
</dbReference>